<dbReference type="RefSeq" id="WP_203347765.1">
    <property type="nucleotide sequence ID" value="NZ_CP069197.1"/>
</dbReference>
<protein>
    <submittedName>
        <fullName evidence="1">Uncharacterized protein</fullName>
    </submittedName>
</protein>
<gene>
    <name evidence="1" type="ORF">JOS67_18195</name>
</gene>
<name>A0AA92LWF5_9VIBR</name>
<reference evidence="1 2" key="1">
    <citation type="submission" date="2021-01" db="EMBL/GenBank/DDBJ databases">
        <title>Characterization of a novel blaVMB-2- harboring plasmid in Vibrio diabolicus.</title>
        <authorList>
            <person name="Liu M."/>
        </authorList>
    </citation>
    <scope>NUCLEOTIDE SEQUENCE [LARGE SCALE GENOMIC DNA]</scope>
    <source>
        <strain evidence="1 2">SLV18</strain>
    </source>
</reference>
<sequence>MEWINTLEAGFKPVFLFLLWRKTDAYKQAGINALFKDGMSFIAANNRSF</sequence>
<organism evidence="1 2">
    <name type="scientific">Vibrio diabolicus</name>
    <dbReference type="NCBI Taxonomy" id="50719"/>
    <lineage>
        <taxon>Bacteria</taxon>
        <taxon>Pseudomonadati</taxon>
        <taxon>Pseudomonadota</taxon>
        <taxon>Gammaproteobacteria</taxon>
        <taxon>Vibrionales</taxon>
        <taxon>Vibrionaceae</taxon>
        <taxon>Vibrio</taxon>
        <taxon>Vibrio diabolicus subgroup</taxon>
    </lineage>
</organism>
<proteinExistence type="predicted"/>
<dbReference type="Proteomes" id="UP000596337">
    <property type="component" value="Chromosome 2"/>
</dbReference>
<dbReference type="AlphaFoldDB" id="A0AA92LWF5"/>
<dbReference type="EMBL" id="CP069197">
    <property type="protein sequence ID" value="QRG85573.1"/>
    <property type="molecule type" value="Genomic_DNA"/>
</dbReference>
<evidence type="ECO:0000313" key="2">
    <source>
        <dbReference type="Proteomes" id="UP000596337"/>
    </source>
</evidence>
<accession>A0AA92LWF5</accession>
<evidence type="ECO:0000313" key="1">
    <source>
        <dbReference type="EMBL" id="QRG85573.1"/>
    </source>
</evidence>